<name>S4P224_9NEOP</name>
<reference evidence="1" key="1">
    <citation type="journal article" date="2013" name="BMC Genomics">
        <title>Unscrambling butterfly oogenesis.</title>
        <authorList>
            <person name="Carter J.M."/>
            <person name="Baker S.C."/>
            <person name="Pink R."/>
            <person name="Carter D.R."/>
            <person name="Collins A."/>
            <person name="Tomlin J."/>
            <person name="Gibbs M."/>
            <person name="Breuker C.J."/>
        </authorList>
    </citation>
    <scope>NUCLEOTIDE SEQUENCE</scope>
    <source>
        <tissue evidence="1">Ovary</tissue>
    </source>
</reference>
<evidence type="ECO:0000313" key="1">
    <source>
        <dbReference type="EMBL" id="JAA83874.1"/>
    </source>
</evidence>
<sequence>PIVRNCCKNRVIRTYFPCLKAYDLKLLKSAHIARLFNKISITEYTTSKQGILGSYFDAYMETMHFYLTSIHFRLK</sequence>
<feature type="non-terminal residue" evidence="1">
    <location>
        <position position="1"/>
    </location>
</feature>
<protein>
    <submittedName>
        <fullName evidence="1">Uncharacterized protein</fullName>
    </submittedName>
</protein>
<dbReference type="AlphaFoldDB" id="S4P224"/>
<accession>S4P224</accession>
<organism evidence="1">
    <name type="scientific">Pararge aegeria</name>
    <name type="common">speckled wood butterfly</name>
    <dbReference type="NCBI Taxonomy" id="116150"/>
    <lineage>
        <taxon>Eukaryota</taxon>
        <taxon>Metazoa</taxon>
        <taxon>Ecdysozoa</taxon>
        <taxon>Arthropoda</taxon>
        <taxon>Hexapoda</taxon>
        <taxon>Insecta</taxon>
        <taxon>Pterygota</taxon>
        <taxon>Neoptera</taxon>
        <taxon>Endopterygota</taxon>
        <taxon>Lepidoptera</taxon>
        <taxon>Glossata</taxon>
        <taxon>Ditrysia</taxon>
        <taxon>Papilionoidea</taxon>
        <taxon>Nymphalidae</taxon>
        <taxon>Satyrinae</taxon>
        <taxon>Satyrini</taxon>
        <taxon>Parargina</taxon>
        <taxon>Pararge</taxon>
    </lineage>
</organism>
<proteinExistence type="predicted"/>
<reference evidence="1" key="2">
    <citation type="submission" date="2013-05" db="EMBL/GenBank/DDBJ databases">
        <authorList>
            <person name="Carter J.-M."/>
            <person name="Baker S.C."/>
            <person name="Pink R."/>
            <person name="Carter D.R.F."/>
            <person name="Collins A."/>
            <person name="Tomlin J."/>
            <person name="Gibbs M."/>
            <person name="Breuker C.J."/>
        </authorList>
    </citation>
    <scope>NUCLEOTIDE SEQUENCE</scope>
    <source>
        <tissue evidence="1">Ovary</tissue>
    </source>
</reference>
<dbReference type="EMBL" id="GAIX01008686">
    <property type="protein sequence ID" value="JAA83874.1"/>
    <property type="molecule type" value="Transcribed_RNA"/>
</dbReference>